<dbReference type="InterPro" id="IPR029058">
    <property type="entry name" value="AB_hydrolase_fold"/>
</dbReference>
<dbReference type="AlphaFoldDB" id="A0A2T3HIR3"/>
<dbReference type="PROSITE" id="PS51257">
    <property type="entry name" value="PROKAR_LIPOPROTEIN"/>
    <property type="match status" value="1"/>
</dbReference>
<dbReference type="SUPFAM" id="SSF53474">
    <property type="entry name" value="alpha/beta-Hydrolases"/>
    <property type="match status" value="1"/>
</dbReference>
<reference evidence="1 2" key="1">
    <citation type="submission" date="2018-03" db="EMBL/GenBank/DDBJ databases">
        <authorList>
            <person name="Keele B.F."/>
        </authorList>
    </citation>
    <scope>NUCLEOTIDE SEQUENCE [LARGE SCALE GENOMIC DNA]</scope>
    <source>
        <strain evidence="1 2">YL28-9</strain>
    </source>
</reference>
<organism evidence="1 2">
    <name type="scientific">Pedobacter yulinensis</name>
    <dbReference type="NCBI Taxonomy" id="2126353"/>
    <lineage>
        <taxon>Bacteria</taxon>
        <taxon>Pseudomonadati</taxon>
        <taxon>Bacteroidota</taxon>
        <taxon>Sphingobacteriia</taxon>
        <taxon>Sphingobacteriales</taxon>
        <taxon>Sphingobacteriaceae</taxon>
        <taxon>Pedobacter</taxon>
    </lineage>
</organism>
<evidence type="ECO:0000313" key="2">
    <source>
        <dbReference type="Proteomes" id="UP000240912"/>
    </source>
</evidence>
<protein>
    <recommendedName>
        <fullName evidence="3">Alpha/beta hydrolase</fullName>
    </recommendedName>
</protein>
<dbReference type="EMBL" id="PYLS01000006">
    <property type="protein sequence ID" value="PST82335.1"/>
    <property type="molecule type" value="Genomic_DNA"/>
</dbReference>
<dbReference type="Proteomes" id="UP000240912">
    <property type="component" value="Unassembled WGS sequence"/>
</dbReference>
<dbReference type="Gene3D" id="3.40.50.1820">
    <property type="entry name" value="alpha/beta hydrolase"/>
    <property type="match status" value="1"/>
</dbReference>
<accession>A0A2T3HIR3</accession>
<dbReference type="RefSeq" id="WP_107216563.1">
    <property type="nucleotide sequence ID" value="NZ_KZ686270.1"/>
</dbReference>
<evidence type="ECO:0000313" key="1">
    <source>
        <dbReference type="EMBL" id="PST82335.1"/>
    </source>
</evidence>
<sequence length="245" mass="25463">MKDMILKLLLVAIIASACKKKSVQDGTPAPEGLTQLTETANGITYRLITPIETQHLKGILVIGSGNDENNPGPGALDGAAENAVCQKAAAAGYAAAIVAYRSGRGMGWNDRATQMGQDFDRCISALAQKYGIPKSRSVAGGFSYTSYMLLTEISAGNSLNYCQGLLAACGSAGAWNAQNFKIPIYSITCSGGADGAYAGQALYDQIPVNSPVKGKSAGLTDTTCSTHCGGNWTDLLVAQTKAWLP</sequence>
<proteinExistence type="predicted"/>
<name>A0A2T3HIR3_9SPHI</name>
<comment type="caution">
    <text evidence="1">The sequence shown here is derived from an EMBL/GenBank/DDBJ whole genome shotgun (WGS) entry which is preliminary data.</text>
</comment>
<keyword evidence="2" id="KW-1185">Reference proteome</keyword>
<gene>
    <name evidence="1" type="ORF">C7T94_16270</name>
</gene>
<dbReference type="OrthoDB" id="749939at2"/>
<evidence type="ECO:0008006" key="3">
    <source>
        <dbReference type="Google" id="ProtNLM"/>
    </source>
</evidence>